<comment type="caution">
    <text evidence="2">The sequence shown here is derived from an EMBL/GenBank/DDBJ whole genome shotgun (WGS) entry which is preliminary data.</text>
</comment>
<keyword evidence="3" id="KW-1185">Reference proteome</keyword>
<dbReference type="Pfam" id="PF10026">
    <property type="entry name" value="DUF2268"/>
    <property type="match status" value="1"/>
</dbReference>
<reference evidence="2" key="1">
    <citation type="submission" date="2020-09" db="EMBL/GenBank/DDBJ databases">
        <title>A novel bacterium of genus Bacillus, isolated from South China Sea.</title>
        <authorList>
            <person name="Huang H."/>
            <person name="Mo K."/>
            <person name="Hu Y."/>
        </authorList>
    </citation>
    <scope>NUCLEOTIDE SEQUENCE</scope>
    <source>
        <strain evidence="2">IB182487</strain>
    </source>
</reference>
<feature type="domain" description="DUF2268" evidence="1">
    <location>
        <begin position="64"/>
        <end position="254"/>
    </location>
</feature>
<evidence type="ECO:0000313" key="3">
    <source>
        <dbReference type="Proteomes" id="UP000626844"/>
    </source>
</evidence>
<proteinExistence type="predicted"/>
<accession>A0A926S095</accession>
<dbReference type="RefSeq" id="WP_191161833.1">
    <property type="nucleotide sequence ID" value="NZ_JACXAI010000042.1"/>
</dbReference>
<dbReference type="AlphaFoldDB" id="A0A926S095"/>
<sequence>MSVLPTNNWLKTADRREDLLKKIYRYFPDRGEREVNHTLTSFGMFKTMNNVSDWLARAEEQGYWKTVKLEERRLIKEWDGPDTTVFILPNDHTNSVIQKEYNGKAGLAFHDKLFLFLSKDCKKKDIQAIITHEYNHVCRLARDPKDEKDYTLIDTIILEGMAENAVRVRLGEESVSPWASAYSDKQLTYFYKEIILPNDQLTRAERRFPQVMFGTGFYPKMVGYAVGYYIVKNFMKKEGATIKSLLTTKSEEIINSLML</sequence>
<organism evidence="2 3">
    <name type="scientific">Metabacillus arenae</name>
    <dbReference type="NCBI Taxonomy" id="2771434"/>
    <lineage>
        <taxon>Bacteria</taxon>
        <taxon>Bacillati</taxon>
        <taxon>Bacillota</taxon>
        <taxon>Bacilli</taxon>
        <taxon>Bacillales</taxon>
        <taxon>Bacillaceae</taxon>
        <taxon>Metabacillus</taxon>
    </lineage>
</organism>
<dbReference type="EMBL" id="JACXAI010000042">
    <property type="protein sequence ID" value="MBD1383042.1"/>
    <property type="molecule type" value="Genomic_DNA"/>
</dbReference>
<evidence type="ECO:0000313" key="2">
    <source>
        <dbReference type="EMBL" id="MBD1383042.1"/>
    </source>
</evidence>
<dbReference type="Proteomes" id="UP000626844">
    <property type="component" value="Unassembled WGS sequence"/>
</dbReference>
<gene>
    <name evidence="2" type="ORF">IC621_22835</name>
</gene>
<protein>
    <submittedName>
        <fullName evidence="2">DUF2268 domain-containing protein</fullName>
    </submittedName>
</protein>
<evidence type="ECO:0000259" key="1">
    <source>
        <dbReference type="Pfam" id="PF10026"/>
    </source>
</evidence>
<name>A0A926S095_9BACI</name>
<dbReference type="InterPro" id="IPR018728">
    <property type="entry name" value="DUF2268"/>
</dbReference>